<dbReference type="GO" id="GO:0009897">
    <property type="term" value="C:external side of plasma membrane"/>
    <property type="evidence" value="ECO:0007669"/>
    <property type="project" value="TreeGrafter"/>
</dbReference>
<feature type="chain" id="PRO_5042490045" evidence="4">
    <location>
        <begin position="26"/>
        <end position="1004"/>
    </location>
</feature>
<evidence type="ECO:0000313" key="5">
    <source>
        <dbReference type="EMBL" id="WEK37224.1"/>
    </source>
</evidence>
<evidence type="ECO:0000256" key="2">
    <source>
        <dbReference type="ARBA" id="ARBA00022737"/>
    </source>
</evidence>
<dbReference type="SUPFAM" id="SSF69318">
    <property type="entry name" value="Integrin alpha N-terminal domain"/>
    <property type="match status" value="2"/>
</dbReference>
<dbReference type="Pfam" id="PF01839">
    <property type="entry name" value="FG-GAP"/>
    <property type="match status" value="4"/>
</dbReference>
<keyword evidence="2" id="KW-0677">Repeat</keyword>
<keyword evidence="5" id="KW-0401">Integrin</keyword>
<dbReference type="GO" id="GO:0033627">
    <property type="term" value="P:cell adhesion mediated by integrin"/>
    <property type="evidence" value="ECO:0007669"/>
    <property type="project" value="TreeGrafter"/>
</dbReference>
<dbReference type="PRINTS" id="PR01185">
    <property type="entry name" value="INTEGRINA"/>
</dbReference>
<sequence>MKLRKFCTILTVSIGAQLMLGQVYAQLPARHSDLPAEASPQWYAKAVDHIQEVEQAFYPQEDKSSFQVANPRQRLGFLIDPSGYKVSNILHSSTEESWQVQFRLTGIGRQSIQWKPGKKASVITDRDMLRYVDPAVEVQYVNNKEGLRQNFIIRQRPSGTAPLSIHIQLTTSLTAKLESQTQLAFENPAKPGQTTLLYEDLKVWDNQYRPVPAKMILRNDQLTIEVDDRNASYPLTIDPINRTAEWLTTTDGVLAGLGLTSPEVLASLYGFSVAGVGDVNGDSYDDVAIGAPGLIKLFSSSTLAGVGAVFVYYGSDTGLSTIPAKRLQPNTAIAGALFGISIDGGDVTGDGINDIIVGAPLDGITATIGDGIAGTTTASVKAGKVYVFPGGNLTAPNPTNFLEVRLDGPSFFNNGLLGLLFNNITVNALYGFSVAVTDDLNDDGKRDIIVGAPGYVSIGLGSVRSGAAFVMLSDENTDAFPTIQQLGAPSLNLLGILTIPLLNIEGALFGFSVDGAGDYNGDGKADVVAGAPAGVNLSSLNALLSGQILGGSAYVYFGRNDDAGVNTTPGARLQAGSNILLGNALNLFGMKVKGVKDVDGNRNGNIVVGAPLGGLLANTLSLTIKTGVVHVFKQKTPTTNFTQPITSDQQLESPRPANILQGLLSTLQLSVLFGTAIDNAYDVNGDGYPDLIVGEPLSSGINLGGLQLNPVGGAAYVFYGDGNGGYDPTPPFHAAATYGNDFLSVNTTALFGYSVAGTRNTRGPGTPARIIIGSPVGALDFNNSLLDLGSTLGTVLNFAAGANGLGKAYSFDALLTPLPVTLVDFTGKEQNKGAALAWNVREELDLHSYEVYHSTDGVHFNKAAIVFPWENQHVENKYEFLHDKTRDGLNYYRLKMVDRDGAYKLSNIVAVRIGQVAASQLTVAPNPVAADRIRVILSGLNKGAYRMELRNTAGQLQQVRRFTVTQRDQIEYMERNGSALPGIYWLTVYDQHNQKIGTSRVIVQ</sequence>
<gene>
    <name evidence="5" type="ORF">P0Y53_06905</name>
</gene>
<dbReference type="GO" id="GO:0007160">
    <property type="term" value="P:cell-matrix adhesion"/>
    <property type="evidence" value="ECO:0007669"/>
    <property type="project" value="TreeGrafter"/>
</dbReference>
<dbReference type="GO" id="GO:0008305">
    <property type="term" value="C:integrin complex"/>
    <property type="evidence" value="ECO:0007669"/>
    <property type="project" value="InterPro"/>
</dbReference>
<dbReference type="Proteomes" id="UP001220610">
    <property type="component" value="Chromosome"/>
</dbReference>
<keyword evidence="3" id="KW-0325">Glycoprotein</keyword>
<feature type="signal peptide" evidence="4">
    <location>
        <begin position="1"/>
        <end position="25"/>
    </location>
</feature>
<dbReference type="PROSITE" id="PS51470">
    <property type="entry name" value="FG_GAP"/>
    <property type="match status" value="4"/>
</dbReference>
<dbReference type="NCBIfam" id="TIGR04183">
    <property type="entry name" value="Por_Secre_tail"/>
    <property type="match status" value="1"/>
</dbReference>
<accession>A0AAJ5WTQ8</accession>
<name>A0AAJ5WTQ8_9BACT</name>
<dbReference type="SMART" id="SM00191">
    <property type="entry name" value="Int_alpha"/>
    <property type="match status" value="7"/>
</dbReference>
<evidence type="ECO:0000256" key="1">
    <source>
        <dbReference type="ARBA" id="ARBA00022729"/>
    </source>
</evidence>
<reference evidence="5" key="1">
    <citation type="submission" date="2023-03" db="EMBL/GenBank/DDBJ databases">
        <title>Andean soil-derived lignocellulolytic bacterial consortium as a source of novel taxa and putative plastic-active enzymes.</title>
        <authorList>
            <person name="Diaz-Garcia L."/>
            <person name="Chuvochina M."/>
            <person name="Feuerriegel G."/>
            <person name="Bunk B."/>
            <person name="Sproer C."/>
            <person name="Streit W.R."/>
            <person name="Rodriguez L.M."/>
            <person name="Overmann J."/>
            <person name="Jimenez D.J."/>
        </authorList>
    </citation>
    <scope>NUCLEOTIDE SEQUENCE</scope>
    <source>
        <strain evidence="5">MAG 7</strain>
    </source>
</reference>
<evidence type="ECO:0000256" key="3">
    <source>
        <dbReference type="ARBA" id="ARBA00023180"/>
    </source>
</evidence>
<dbReference type="Gene3D" id="2.130.10.130">
    <property type="entry name" value="Integrin alpha, N-terminal"/>
    <property type="match status" value="3"/>
</dbReference>
<dbReference type="InterPro" id="IPR013519">
    <property type="entry name" value="Int_alpha_beta-p"/>
</dbReference>
<dbReference type="GO" id="GO:0005178">
    <property type="term" value="F:integrin binding"/>
    <property type="evidence" value="ECO:0007669"/>
    <property type="project" value="TreeGrafter"/>
</dbReference>
<dbReference type="GO" id="GO:0098609">
    <property type="term" value="P:cell-cell adhesion"/>
    <property type="evidence" value="ECO:0007669"/>
    <property type="project" value="TreeGrafter"/>
</dbReference>
<organism evidence="5 6">
    <name type="scientific">Candidatus Pseudobacter hemicellulosilyticus</name>
    <dbReference type="NCBI Taxonomy" id="3121375"/>
    <lineage>
        <taxon>Bacteria</taxon>
        <taxon>Pseudomonadati</taxon>
        <taxon>Bacteroidota</taxon>
        <taxon>Chitinophagia</taxon>
        <taxon>Chitinophagales</taxon>
        <taxon>Chitinophagaceae</taxon>
        <taxon>Pseudobacter</taxon>
    </lineage>
</organism>
<dbReference type="InterPro" id="IPR013517">
    <property type="entry name" value="FG-GAP"/>
</dbReference>
<dbReference type="AlphaFoldDB" id="A0AAJ5WTQ8"/>
<dbReference type="EMBL" id="CP119311">
    <property type="protein sequence ID" value="WEK37224.1"/>
    <property type="molecule type" value="Genomic_DNA"/>
</dbReference>
<keyword evidence="1 4" id="KW-0732">Signal</keyword>
<dbReference type="PANTHER" id="PTHR23220:SF79">
    <property type="entry name" value="INTEGRIN ALPHA-E"/>
    <property type="match status" value="1"/>
</dbReference>
<evidence type="ECO:0000256" key="4">
    <source>
        <dbReference type="SAM" id="SignalP"/>
    </source>
</evidence>
<dbReference type="InterPro" id="IPR026444">
    <property type="entry name" value="Secre_tail"/>
</dbReference>
<dbReference type="InterPro" id="IPR028994">
    <property type="entry name" value="Integrin_alpha_N"/>
</dbReference>
<dbReference type="PANTHER" id="PTHR23220">
    <property type="entry name" value="INTEGRIN ALPHA"/>
    <property type="match status" value="1"/>
</dbReference>
<proteinExistence type="predicted"/>
<evidence type="ECO:0000313" key="6">
    <source>
        <dbReference type="Proteomes" id="UP001220610"/>
    </source>
</evidence>
<dbReference type="GO" id="GO:0007229">
    <property type="term" value="P:integrin-mediated signaling pathway"/>
    <property type="evidence" value="ECO:0007669"/>
    <property type="project" value="UniProtKB-KW"/>
</dbReference>
<protein>
    <submittedName>
        <fullName evidence="5">Integrin alpha</fullName>
    </submittedName>
</protein>
<dbReference type="InterPro" id="IPR000413">
    <property type="entry name" value="Integrin_alpha"/>
</dbReference>